<dbReference type="EMBL" id="JARJLG010000011">
    <property type="protein sequence ID" value="KAJ7776925.1"/>
    <property type="molecule type" value="Genomic_DNA"/>
</dbReference>
<dbReference type="Proteomes" id="UP001215280">
    <property type="component" value="Unassembled WGS sequence"/>
</dbReference>
<dbReference type="SMART" id="SM00855">
    <property type="entry name" value="PGAM"/>
    <property type="match status" value="1"/>
</dbReference>
<accession>A0AAD7K2F5</accession>
<sequence>GYFAQDDPLADPAVIGAAPARFGLLDSSDTRWSNTMTALCDLNASAIHSTSYKLVLFARHGEGYHNVAYEKKYTRKQWNESVSYLSGLIPAHFGPDPELTALGKEQAAAVNKVWKEELTAGIPLPQKMYCSPMTRALDTYMITFRGISSMRPLVVELPQNCREVYGRSSCDKRRTRTHITTAFPQVDIEKGFKEDDELWINERESVEHVAARVLTVLDRIFRDDKDAIFVSITAHAGIINVFLHTLGRPLYPLPTGGMVSSLNRCALN</sequence>
<dbReference type="PANTHER" id="PTHR48100">
    <property type="entry name" value="BROAD-SPECIFICITY PHOSPHATASE YOR283W-RELATED"/>
    <property type="match status" value="1"/>
</dbReference>
<dbReference type="InterPro" id="IPR029033">
    <property type="entry name" value="His_PPase_superfam"/>
</dbReference>
<dbReference type="Gene3D" id="3.40.50.1240">
    <property type="entry name" value="Phosphoglycerate mutase-like"/>
    <property type="match status" value="1"/>
</dbReference>
<feature type="non-terminal residue" evidence="1">
    <location>
        <position position="1"/>
    </location>
</feature>
<evidence type="ECO:0000313" key="2">
    <source>
        <dbReference type="Proteomes" id="UP001215280"/>
    </source>
</evidence>
<dbReference type="GO" id="GO:0016791">
    <property type="term" value="F:phosphatase activity"/>
    <property type="evidence" value="ECO:0007669"/>
    <property type="project" value="TreeGrafter"/>
</dbReference>
<dbReference type="PANTHER" id="PTHR48100:SF1">
    <property type="entry name" value="HISTIDINE PHOSPHATASE FAMILY PROTEIN-RELATED"/>
    <property type="match status" value="1"/>
</dbReference>
<gene>
    <name evidence="1" type="ORF">DFH07DRAFT_731425</name>
</gene>
<organism evidence="1 2">
    <name type="scientific">Mycena maculata</name>
    <dbReference type="NCBI Taxonomy" id="230809"/>
    <lineage>
        <taxon>Eukaryota</taxon>
        <taxon>Fungi</taxon>
        <taxon>Dikarya</taxon>
        <taxon>Basidiomycota</taxon>
        <taxon>Agaricomycotina</taxon>
        <taxon>Agaricomycetes</taxon>
        <taxon>Agaricomycetidae</taxon>
        <taxon>Agaricales</taxon>
        <taxon>Marasmiineae</taxon>
        <taxon>Mycenaceae</taxon>
        <taxon>Mycena</taxon>
    </lineage>
</organism>
<dbReference type="GO" id="GO:0005737">
    <property type="term" value="C:cytoplasm"/>
    <property type="evidence" value="ECO:0007669"/>
    <property type="project" value="TreeGrafter"/>
</dbReference>
<reference evidence="1" key="1">
    <citation type="submission" date="2023-03" db="EMBL/GenBank/DDBJ databases">
        <title>Massive genome expansion in bonnet fungi (Mycena s.s.) driven by repeated elements and novel gene families across ecological guilds.</title>
        <authorList>
            <consortium name="Lawrence Berkeley National Laboratory"/>
            <person name="Harder C.B."/>
            <person name="Miyauchi S."/>
            <person name="Viragh M."/>
            <person name="Kuo A."/>
            <person name="Thoen E."/>
            <person name="Andreopoulos B."/>
            <person name="Lu D."/>
            <person name="Skrede I."/>
            <person name="Drula E."/>
            <person name="Henrissat B."/>
            <person name="Morin E."/>
            <person name="Kohler A."/>
            <person name="Barry K."/>
            <person name="LaButti K."/>
            <person name="Morin E."/>
            <person name="Salamov A."/>
            <person name="Lipzen A."/>
            <person name="Mereny Z."/>
            <person name="Hegedus B."/>
            <person name="Baldrian P."/>
            <person name="Stursova M."/>
            <person name="Weitz H."/>
            <person name="Taylor A."/>
            <person name="Grigoriev I.V."/>
            <person name="Nagy L.G."/>
            <person name="Martin F."/>
            <person name="Kauserud H."/>
        </authorList>
    </citation>
    <scope>NUCLEOTIDE SEQUENCE</scope>
    <source>
        <strain evidence="1">CBHHK188m</strain>
    </source>
</reference>
<protein>
    <submittedName>
        <fullName evidence="1">Phosphoglycerate mutase-like protein</fullName>
    </submittedName>
</protein>
<dbReference type="AlphaFoldDB" id="A0AAD7K2F5"/>
<dbReference type="CDD" id="cd07067">
    <property type="entry name" value="HP_PGM_like"/>
    <property type="match status" value="1"/>
</dbReference>
<dbReference type="InterPro" id="IPR013078">
    <property type="entry name" value="His_Pase_superF_clade-1"/>
</dbReference>
<name>A0AAD7K2F5_9AGAR</name>
<proteinExistence type="predicted"/>
<keyword evidence="2" id="KW-1185">Reference proteome</keyword>
<evidence type="ECO:0000313" key="1">
    <source>
        <dbReference type="EMBL" id="KAJ7776925.1"/>
    </source>
</evidence>
<dbReference type="InterPro" id="IPR050275">
    <property type="entry name" value="PGM_Phosphatase"/>
</dbReference>
<dbReference type="Pfam" id="PF00300">
    <property type="entry name" value="His_Phos_1"/>
    <property type="match status" value="1"/>
</dbReference>
<comment type="caution">
    <text evidence="1">The sequence shown here is derived from an EMBL/GenBank/DDBJ whole genome shotgun (WGS) entry which is preliminary data.</text>
</comment>
<dbReference type="SUPFAM" id="SSF53254">
    <property type="entry name" value="Phosphoglycerate mutase-like"/>
    <property type="match status" value="1"/>
</dbReference>